<sequence>MTDQWDPINLFLVHSYFVYQQQKTLTHRPVLPLSTRGVGLVFPESQILASVVKTFF</sequence>
<evidence type="ECO:0000313" key="2">
    <source>
        <dbReference type="Proteomes" id="UP001164929"/>
    </source>
</evidence>
<dbReference type="AlphaFoldDB" id="A0AAD6RUT7"/>
<name>A0AAD6RUT7_9ROSI</name>
<gene>
    <name evidence="1" type="ORF">NC653_004757</name>
</gene>
<comment type="caution">
    <text evidence="1">The sequence shown here is derived from an EMBL/GenBank/DDBJ whole genome shotgun (WGS) entry which is preliminary data.</text>
</comment>
<dbReference type="Proteomes" id="UP001164929">
    <property type="component" value="Chromosome 1"/>
</dbReference>
<evidence type="ECO:0000313" key="1">
    <source>
        <dbReference type="EMBL" id="KAJ7015555.1"/>
    </source>
</evidence>
<accession>A0AAD6RUT7</accession>
<dbReference type="EMBL" id="JAQIZT010000001">
    <property type="protein sequence ID" value="KAJ7015555.1"/>
    <property type="molecule type" value="Genomic_DNA"/>
</dbReference>
<reference evidence="1 2" key="1">
    <citation type="journal article" date="2023" name="Mol. Ecol. Resour.">
        <title>Chromosome-level genome assembly of a triploid poplar Populus alba 'Berolinensis'.</title>
        <authorList>
            <person name="Chen S."/>
            <person name="Yu Y."/>
            <person name="Wang X."/>
            <person name="Wang S."/>
            <person name="Zhang T."/>
            <person name="Zhou Y."/>
            <person name="He R."/>
            <person name="Meng N."/>
            <person name="Wang Y."/>
            <person name="Liu W."/>
            <person name="Liu Z."/>
            <person name="Liu J."/>
            <person name="Guo Q."/>
            <person name="Huang H."/>
            <person name="Sederoff R.R."/>
            <person name="Wang G."/>
            <person name="Qu G."/>
            <person name="Chen S."/>
        </authorList>
    </citation>
    <scope>NUCLEOTIDE SEQUENCE [LARGE SCALE GENOMIC DNA]</scope>
    <source>
        <strain evidence="1">SC-2020</strain>
    </source>
</reference>
<keyword evidence="2" id="KW-1185">Reference proteome</keyword>
<organism evidence="1 2">
    <name type="scientific">Populus alba x Populus x berolinensis</name>
    <dbReference type="NCBI Taxonomy" id="444605"/>
    <lineage>
        <taxon>Eukaryota</taxon>
        <taxon>Viridiplantae</taxon>
        <taxon>Streptophyta</taxon>
        <taxon>Embryophyta</taxon>
        <taxon>Tracheophyta</taxon>
        <taxon>Spermatophyta</taxon>
        <taxon>Magnoliopsida</taxon>
        <taxon>eudicotyledons</taxon>
        <taxon>Gunneridae</taxon>
        <taxon>Pentapetalae</taxon>
        <taxon>rosids</taxon>
        <taxon>fabids</taxon>
        <taxon>Malpighiales</taxon>
        <taxon>Salicaceae</taxon>
        <taxon>Saliceae</taxon>
        <taxon>Populus</taxon>
    </lineage>
</organism>
<proteinExistence type="predicted"/>
<protein>
    <submittedName>
        <fullName evidence="1">Uncharacterized protein</fullName>
    </submittedName>
</protein>